<evidence type="ECO:0000313" key="3">
    <source>
        <dbReference type="Proteomes" id="UP000004260"/>
    </source>
</evidence>
<dbReference type="Gene3D" id="3.40.50.300">
    <property type="entry name" value="P-loop containing nucleotide triphosphate hydrolases"/>
    <property type="match status" value="1"/>
</dbReference>
<evidence type="ECO:0000313" key="2">
    <source>
        <dbReference type="EMBL" id="EJB33910.1"/>
    </source>
</evidence>
<dbReference type="InterPro" id="IPR027417">
    <property type="entry name" value="P-loop_NTPase"/>
</dbReference>
<dbReference type="RefSeq" id="WP_001874628.1">
    <property type="nucleotide sequence ID" value="NZ_AKNV01000004.1"/>
</dbReference>
<accession>J0J7F9</accession>
<reference evidence="2 3" key="1">
    <citation type="journal article" date="2013" name="Pathog. Dis.">
        <title>Genome sequences of 65 Helicobacter pylori strains isolated from asymptomatic individuals and patients with gastric cancer, peptic ulcer disease, or gastritis.</title>
        <authorList>
            <person name="Blanchard T.G."/>
            <person name="Czinn S.J."/>
            <person name="Correa P."/>
            <person name="Nakazawa T."/>
            <person name="Keelan M."/>
            <person name="Morningstar L."/>
            <person name="Santana-Cruz I."/>
            <person name="Maroo A."/>
            <person name="McCracken C."/>
            <person name="Shefchek K."/>
            <person name="Daugherty S."/>
            <person name="Song Y."/>
            <person name="Fraser C.M."/>
            <person name="Fricke W.F."/>
        </authorList>
    </citation>
    <scope>NUCLEOTIDE SEQUENCE [LARGE SCALE GENOMIC DNA]</scope>
    <source>
        <strain evidence="2 3">NQ4053</strain>
    </source>
</reference>
<dbReference type="PANTHER" id="PTHR10887:SF495">
    <property type="entry name" value="HELICASE SENATAXIN ISOFORM X1-RELATED"/>
    <property type="match status" value="1"/>
</dbReference>
<feature type="domain" description="DNA2/NAM7 helicase helicase" evidence="1">
    <location>
        <begin position="444"/>
        <end position="544"/>
    </location>
</feature>
<dbReference type="SUPFAM" id="SSF52540">
    <property type="entry name" value="P-loop containing nucleoside triphosphate hydrolases"/>
    <property type="match status" value="1"/>
</dbReference>
<comment type="caution">
    <text evidence="2">The sequence shown here is derived from an EMBL/GenBank/DDBJ whole genome shotgun (WGS) entry which is preliminary data.</text>
</comment>
<dbReference type="InterPro" id="IPR045055">
    <property type="entry name" value="DNA2/NAM7-like"/>
</dbReference>
<proteinExistence type="predicted"/>
<dbReference type="PATRIC" id="fig|992027.3.peg.954"/>
<gene>
    <name evidence="2" type="ORF">HPNQ4053_0974</name>
</gene>
<dbReference type="Pfam" id="PF13086">
    <property type="entry name" value="AAA_11"/>
    <property type="match status" value="1"/>
</dbReference>
<dbReference type="AlphaFoldDB" id="J0J7F9"/>
<organism evidence="2 3">
    <name type="scientific">Helicobacter pylori NQ4053</name>
    <dbReference type="NCBI Taxonomy" id="992027"/>
    <lineage>
        <taxon>Bacteria</taxon>
        <taxon>Pseudomonadati</taxon>
        <taxon>Campylobacterota</taxon>
        <taxon>Epsilonproteobacteria</taxon>
        <taxon>Campylobacterales</taxon>
        <taxon>Helicobacteraceae</taxon>
        <taxon>Helicobacter</taxon>
    </lineage>
</organism>
<dbReference type="GO" id="GO:0004386">
    <property type="term" value="F:helicase activity"/>
    <property type="evidence" value="ECO:0007669"/>
    <property type="project" value="InterPro"/>
</dbReference>
<sequence>MLIFIKEDSIIKAYNLNTAKLEPKNREKLGLLKIEKNKIYFHLDEKRYLKLGIIGKTKEKEIKNAFCSNAFLAAQVLNLSENQERQVLELKCHFFKRPIKILPKALNINFKDTIVKKLLKDMGKDKKIEDFKETCILEMAGFTYFVCVLPYEDEDKENSEEILKEDFRLLNTKGGLSVKRALINNRHSYEAIKLRPIKQELAPGLCLFFQGSLEFNDKTTKTMRTSLLDQIQQDEKSYLKIWEKYLIINAQKSFNEAKEVGVLEIESVSKAGGNLRIRFKPALDKNKMEILIKKVQLREGSDLGVLEELDPQNEENLINLISKQKKQPSKNNSQSIMIKDISGDDFIIDYNPSIKEGDAFHLDYMGDLNTLKKQYSALDKTKKGLSANPNLGLILNIKEDKNDNNGTTDTMDETLKEILSSYETRALELTERVKEKIFKNPPTENQEKAIKIALNTPDIAIIQGPPGTGKTTVINAICERLFEEYPKDKNIKGQILLCAQGHDATNNVRERIKVGGLPTFKFGAKKNAKEEQYKQDERLNERLRELAEILIESVRKKLQSLGDYENIKKFWI</sequence>
<evidence type="ECO:0000259" key="1">
    <source>
        <dbReference type="Pfam" id="PF13086"/>
    </source>
</evidence>
<name>J0J7F9_HELPX</name>
<dbReference type="EMBL" id="AKNV01000004">
    <property type="protein sequence ID" value="EJB33910.1"/>
    <property type="molecule type" value="Genomic_DNA"/>
</dbReference>
<dbReference type="InterPro" id="IPR041677">
    <property type="entry name" value="DNA2/NAM7_AAA_11"/>
</dbReference>
<dbReference type="PANTHER" id="PTHR10887">
    <property type="entry name" value="DNA2/NAM7 HELICASE FAMILY"/>
    <property type="match status" value="1"/>
</dbReference>
<dbReference type="Proteomes" id="UP000004260">
    <property type="component" value="Unassembled WGS sequence"/>
</dbReference>
<protein>
    <recommendedName>
        <fullName evidence="1">DNA2/NAM7 helicase helicase domain-containing protein</fullName>
    </recommendedName>
</protein>